<evidence type="ECO:0000256" key="1">
    <source>
        <dbReference type="ARBA" id="ARBA00022729"/>
    </source>
</evidence>
<evidence type="ECO:0000313" key="5">
    <source>
        <dbReference type="Proteomes" id="UP000541811"/>
    </source>
</evidence>
<dbReference type="GO" id="GO:0006955">
    <property type="term" value="P:immune response"/>
    <property type="evidence" value="ECO:0007669"/>
    <property type="project" value="TreeGrafter"/>
</dbReference>
<reference evidence="4 5" key="1">
    <citation type="submission" date="2019-09" db="EMBL/GenBank/DDBJ databases">
        <title>Bird 10,000 Genomes (B10K) Project - Family phase.</title>
        <authorList>
            <person name="Zhang G."/>
        </authorList>
    </citation>
    <scope>NUCLEOTIDE SEQUENCE [LARGE SCALE GENOMIC DNA]</scope>
    <source>
        <strain evidence="4">B10K-DU-005-73</strain>
        <tissue evidence="4">Liver</tissue>
    </source>
</reference>
<dbReference type="GO" id="GO:0009897">
    <property type="term" value="C:external side of plasma membrane"/>
    <property type="evidence" value="ECO:0007669"/>
    <property type="project" value="TreeGrafter"/>
</dbReference>
<dbReference type="InterPro" id="IPR007110">
    <property type="entry name" value="Ig-like_dom"/>
</dbReference>
<evidence type="ECO:0000313" key="4">
    <source>
        <dbReference type="EMBL" id="NXK23027.1"/>
    </source>
</evidence>
<dbReference type="AlphaFoldDB" id="A0A7L0HT13"/>
<protein>
    <submittedName>
        <fullName evidence="4">FCRL4 protein</fullName>
    </submittedName>
</protein>
<keyword evidence="5" id="KW-1185">Reference proteome</keyword>
<feature type="non-terminal residue" evidence="4">
    <location>
        <position position="1"/>
    </location>
</feature>
<dbReference type="InterPro" id="IPR013783">
    <property type="entry name" value="Ig-like_fold"/>
</dbReference>
<evidence type="ECO:0000259" key="3">
    <source>
        <dbReference type="PROSITE" id="PS50835"/>
    </source>
</evidence>
<evidence type="ECO:0000256" key="2">
    <source>
        <dbReference type="ARBA" id="ARBA00023157"/>
    </source>
</evidence>
<feature type="domain" description="Ig-like" evidence="3">
    <location>
        <begin position="28"/>
        <end position="72"/>
    </location>
</feature>
<dbReference type="Gene3D" id="2.60.40.10">
    <property type="entry name" value="Immunoglobulins"/>
    <property type="match status" value="1"/>
</dbReference>
<dbReference type="Proteomes" id="UP000541811">
    <property type="component" value="Unassembled WGS sequence"/>
</dbReference>
<name>A0A7L0HT13_AREIN</name>
<sequence>GWCPPCHTAGAQLSQLTSDPPWMPVFWGEPVTLTCRGSGERGPTTWWHNHEQLSWLVGHDRIQVYRGGTYRCHGPGAKISPPLTVSYSDGPLVLQVPSQALLEGDELRLRCWG</sequence>
<accession>A0A7L0HT13</accession>
<dbReference type="InterPro" id="IPR036179">
    <property type="entry name" value="Ig-like_dom_sf"/>
</dbReference>
<organism evidence="4 5">
    <name type="scientific">Arenaria interpres</name>
    <name type="common">Ruddy turnstone</name>
    <name type="synonym">Tringa interpres</name>
    <dbReference type="NCBI Taxonomy" id="54971"/>
    <lineage>
        <taxon>Eukaryota</taxon>
        <taxon>Metazoa</taxon>
        <taxon>Chordata</taxon>
        <taxon>Craniata</taxon>
        <taxon>Vertebrata</taxon>
        <taxon>Euteleostomi</taxon>
        <taxon>Archelosauria</taxon>
        <taxon>Archosauria</taxon>
        <taxon>Dinosauria</taxon>
        <taxon>Saurischia</taxon>
        <taxon>Theropoda</taxon>
        <taxon>Coelurosauria</taxon>
        <taxon>Aves</taxon>
        <taxon>Neognathae</taxon>
        <taxon>Neoaves</taxon>
        <taxon>Charadriiformes</taxon>
        <taxon>Scolopacidae</taxon>
        <taxon>Arenaria</taxon>
    </lineage>
</organism>
<dbReference type="SUPFAM" id="SSF48726">
    <property type="entry name" value="Immunoglobulin"/>
    <property type="match status" value="1"/>
</dbReference>
<dbReference type="PANTHER" id="PTHR11481">
    <property type="entry name" value="IMMUNOGLOBULIN FC RECEPTOR"/>
    <property type="match status" value="1"/>
</dbReference>
<comment type="caution">
    <text evidence="4">The sequence shown here is derived from an EMBL/GenBank/DDBJ whole genome shotgun (WGS) entry which is preliminary data.</text>
</comment>
<keyword evidence="2" id="KW-1015">Disulfide bond</keyword>
<proteinExistence type="predicted"/>
<dbReference type="InterPro" id="IPR050488">
    <property type="entry name" value="Ig_Fc_receptor"/>
</dbReference>
<feature type="non-terminal residue" evidence="4">
    <location>
        <position position="113"/>
    </location>
</feature>
<gene>
    <name evidence="4" type="primary">Fcrl4</name>
    <name evidence="4" type="ORF">AREINT_R15145</name>
</gene>
<keyword evidence="1" id="KW-0732">Signal</keyword>
<dbReference type="EMBL" id="VXAK01014737">
    <property type="protein sequence ID" value="NXK23027.1"/>
    <property type="molecule type" value="Genomic_DNA"/>
</dbReference>
<dbReference type="PANTHER" id="PTHR11481:SF64">
    <property type="entry name" value="FC RECEPTOR-LIKE PROTEIN 4"/>
    <property type="match status" value="1"/>
</dbReference>
<dbReference type="PROSITE" id="PS50835">
    <property type="entry name" value="IG_LIKE"/>
    <property type="match status" value="1"/>
</dbReference>
<dbReference type="GO" id="GO:0004888">
    <property type="term" value="F:transmembrane signaling receptor activity"/>
    <property type="evidence" value="ECO:0007669"/>
    <property type="project" value="TreeGrafter"/>
</dbReference>
<dbReference type="GO" id="GO:0007166">
    <property type="term" value="P:cell surface receptor signaling pathway"/>
    <property type="evidence" value="ECO:0007669"/>
    <property type="project" value="TreeGrafter"/>
</dbReference>